<feature type="transmembrane region" description="Helical" evidence="2">
    <location>
        <begin position="292"/>
        <end position="310"/>
    </location>
</feature>
<keyword evidence="2" id="KW-0812">Transmembrane</keyword>
<evidence type="ECO:0000313" key="4">
    <source>
        <dbReference type="EMBL" id="SPT52702.1"/>
    </source>
</evidence>
<comment type="caution">
    <text evidence="4">The sequence shown here is derived from an EMBL/GenBank/DDBJ whole genome shotgun (WGS) entry which is preliminary data.</text>
</comment>
<organism evidence="4 5">
    <name type="scientific">Actinomyces bovis</name>
    <dbReference type="NCBI Taxonomy" id="1658"/>
    <lineage>
        <taxon>Bacteria</taxon>
        <taxon>Bacillati</taxon>
        <taxon>Actinomycetota</taxon>
        <taxon>Actinomycetes</taxon>
        <taxon>Actinomycetales</taxon>
        <taxon>Actinomycetaceae</taxon>
        <taxon>Actinomyces</taxon>
    </lineage>
</organism>
<keyword evidence="2" id="KW-0472">Membrane</keyword>
<accession>A0ABY1VLS5</accession>
<feature type="chain" id="PRO_5046367287" description="Gram-positive cocci surface proteins LPxTG domain-containing protein" evidence="3">
    <location>
        <begin position="26"/>
        <end position="315"/>
    </location>
</feature>
<feature type="region of interest" description="Disordered" evidence="1">
    <location>
        <begin position="247"/>
        <end position="278"/>
    </location>
</feature>
<evidence type="ECO:0000256" key="1">
    <source>
        <dbReference type="SAM" id="MobiDB-lite"/>
    </source>
</evidence>
<sequence length="315" mass="31699">MRLGRPLALTAAAVLALGIAAPAAAEGSNTAAENSKVTVTIDAVGNVSPTGTHTFTGAGCIKDGKPGTILLAIGPNEDHLAPGGQAMADAEGKWSVAADMTKAVNESKGDAKTDPWYVFAQCMFYGGQKSDVEAAAFVLTPIGGTVQATGEGAYTNFEVNATGFNPNTQVTLAFFPSDKDGKVAKDATGIEVGKATSDANGAVATNVGAPTAMADGYYVLKISGSNGEGAFFDSVFKAEGNQFVSATKAGSTTTPAPAPSEAPKPLPQEQAPAKNAAQITPKKELAKTGIEAPALAIFALGLTGVGAVALKRRHA</sequence>
<evidence type="ECO:0000256" key="2">
    <source>
        <dbReference type="SAM" id="Phobius"/>
    </source>
</evidence>
<keyword evidence="3" id="KW-0732">Signal</keyword>
<evidence type="ECO:0000256" key="3">
    <source>
        <dbReference type="SAM" id="SignalP"/>
    </source>
</evidence>
<dbReference type="Proteomes" id="UP000250006">
    <property type="component" value="Unassembled WGS sequence"/>
</dbReference>
<protein>
    <recommendedName>
        <fullName evidence="6">Gram-positive cocci surface proteins LPxTG domain-containing protein</fullName>
    </recommendedName>
</protein>
<feature type="compositionally biased region" description="Pro residues" evidence="1">
    <location>
        <begin position="256"/>
        <end position="266"/>
    </location>
</feature>
<proteinExistence type="predicted"/>
<dbReference type="RefSeq" id="WP_111835671.1">
    <property type="nucleotide sequence ID" value="NZ_UAPQ01000001.1"/>
</dbReference>
<reference evidence="4 5" key="1">
    <citation type="submission" date="2018-06" db="EMBL/GenBank/DDBJ databases">
        <authorList>
            <consortium name="Pathogen Informatics"/>
            <person name="Doyle S."/>
        </authorList>
    </citation>
    <scope>NUCLEOTIDE SEQUENCE [LARGE SCALE GENOMIC DNA]</scope>
    <source>
        <strain evidence="4 5">NCTC11535</strain>
    </source>
</reference>
<dbReference type="EMBL" id="UAPQ01000001">
    <property type="protein sequence ID" value="SPT52702.1"/>
    <property type="molecule type" value="Genomic_DNA"/>
</dbReference>
<feature type="signal peptide" evidence="3">
    <location>
        <begin position="1"/>
        <end position="25"/>
    </location>
</feature>
<keyword evidence="5" id="KW-1185">Reference proteome</keyword>
<evidence type="ECO:0000313" key="5">
    <source>
        <dbReference type="Proteomes" id="UP000250006"/>
    </source>
</evidence>
<keyword evidence="2" id="KW-1133">Transmembrane helix</keyword>
<gene>
    <name evidence="4" type="ORF">NCTC11535_00355</name>
</gene>
<name>A0ABY1VLS5_9ACTO</name>
<evidence type="ECO:0008006" key="6">
    <source>
        <dbReference type="Google" id="ProtNLM"/>
    </source>
</evidence>